<comment type="caution">
    <text evidence="3">The sequence shown here is derived from an EMBL/GenBank/DDBJ whole genome shotgun (WGS) entry which is preliminary data.</text>
</comment>
<dbReference type="Proteomes" id="UP000215902">
    <property type="component" value="Unassembled WGS sequence"/>
</dbReference>
<dbReference type="EMBL" id="NIVC01000606">
    <property type="protein sequence ID" value="PAA79944.1"/>
    <property type="molecule type" value="Genomic_DNA"/>
</dbReference>
<organism evidence="3 4">
    <name type="scientific">Macrostomum lignano</name>
    <dbReference type="NCBI Taxonomy" id="282301"/>
    <lineage>
        <taxon>Eukaryota</taxon>
        <taxon>Metazoa</taxon>
        <taxon>Spiralia</taxon>
        <taxon>Lophotrochozoa</taxon>
        <taxon>Platyhelminthes</taxon>
        <taxon>Rhabditophora</taxon>
        <taxon>Macrostomorpha</taxon>
        <taxon>Macrostomida</taxon>
        <taxon>Macrostomidae</taxon>
        <taxon>Macrostomum</taxon>
    </lineage>
</organism>
<dbReference type="EMBL" id="NIVC01000197">
    <property type="protein sequence ID" value="PAA88263.1"/>
    <property type="molecule type" value="Genomic_DNA"/>
</dbReference>
<feature type="transmembrane region" description="Helical" evidence="1">
    <location>
        <begin position="16"/>
        <end position="37"/>
    </location>
</feature>
<evidence type="ECO:0000313" key="3">
    <source>
        <dbReference type="EMBL" id="PAA88263.1"/>
    </source>
</evidence>
<keyword evidence="4" id="KW-1185">Reference proteome</keyword>
<accession>A0A267GQI3</accession>
<reference evidence="3 4" key="1">
    <citation type="submission" date="2017-06" db="EMBL/GenBank/DDBJ databases">
        <title>A platform for efficient transgenesis in Macrostomum lignano, a flatworm model organism for stem cell research.</title>
        <authorList>
            <person name="Berezikov E."/>
        </authorList>
    </citation>
    <scope>NUCLEOTIDE SEQUENCE [LARGE SCALE GENOMIC DNA]</scope>
    <source>
        <strain evidence="3">DV1</strain>
        <tissue evidence="3">Whole organism</tissue>
    </source>
</reference>
<keyword evidence="1" id="KW-0472">Membrane</keyword>
<keyword evidence="1" id="KW-1133">Transmembrane helix</keyword>
<gene>
    <name evidence="3" type="ORF">BOX15_Mlig021272g1</name>
    <name evidence="2" type="ORF">BOX15_Mlig033718g4</name>
</gene>
<evidence type="ECO:0000313" key="2">
    <source>
        <dbReference type="EMBL" id="PAA79944.1"/>
    </source>
</evidence>
<feature type="non-terminal residue" evidence="3">
    <location>
        <position position="1"/>
    </location>
</feature>
<sequence length="62" mass="7058">PEMLQRFRQLDHLGKSFVGTVVVFVSFGTGFVFFVKLMRYRQLAAYKAERLSAAEAARQNSS</sequence>
<evidence type="ECO:0000313" key="4">
    <source>
        <dbReference type="Proteomes" id="UP000215902"/>
    </source>
</evidence>
<evidence type="ECO:0000256" key="1">
    <source>
        <dbReference type="SAM" id="Phobius"/>
    </source>
</evidence>
<proteinExistence type="predicted"/>
<protein>
    <submittedName>
        <fullName evidence="3">Uncharacterized protein</fullName>
    </submittedName>
</protein>
<keyword evidence="1" id="KW-0812">Transmembrane</keyword>
<name>A0A267GQI3_9PLAT</name>
<dbReference type="AlphaFoldDB" id="A0A267GQI3"/>